<dbReference type="InterPro" id="IPR006145">
    <property type="entry name" value="PsdUridine_synth_RsuA/RluA"/>
</dbReference>
<evidence type="ECO:0000313" key="9">
    <source>
        <dbReference type="EMBL" id="CAG8699734.1"/>
    </source>
</evidence>
<dbReference type="InterPro" id="IPR050188">
    <property type="entry name" value="RluA_PseudoU_synthase"/>
</dbReference>
<dbReference type="Proteomes" id="UP000789508">
    <property type="component" value="Unassembled WGS sequence"/>
</dbReference>
<gene>
    <name evidence="9" type="ORF">ALEPTO_LOCUS11527</name>
</gene>
<proteinExistence type="inferred from homology"/>
<comment type="similarity">
    <text evidence="3">Belongs to the pseudouridine synthase RluA family.</text>
</comment>
<sequence length="184" mass="20916">YTAVVTSFIPRHLDKRTIKVPVAISGEPPQERVICLNDGYDEEDMIINKAQEAITEYKVIAGTGGYSLLWLYPLTGRKHQLRVHCASVLNAPILGDVKYRDTTKILPHIKKLQSQNSSSNFNPMHLHLSKIAIRDWKLFNAVGKVVKRKDIEVHAPLPDYFQKTTLMIFGIDADNDEFLARYVV</sequence>
<comment type="catalytic activity">
    <reaction evidence="5">
        <text>a uridine in tRNA = a pseudouridine in tRNA</text>
        <dbReference type="Rhea" id="RHEA:54572"/>
        <dbReference type="Rhea" id="RHEA-COMP:13339"/>
        <dbReference type="Rhea" id="RHEA-COMP:13934"/>
        <dbReference type="ChEBI" id="CHEBI:65314"/>
        <dbReference type="ChEBI" id="CHEBI:65315"/>
    </reaction>
</comment>
<keyword evidence="4" id="KW-0413">Isomerase</keyword>
<dbReference type="Gene3D" id="3.30.2350.10">
    <property type="entry name" value="Pseudouridine synthase"/>
    <property type="match status" value="1"/>
</dbReference>
<dbReference type="GO" id="GO:0001522">
    <property type="term" value="P:pseudouridine synthesis"/>
    <property type="evidence" value="ECO:0007669"/>
    <property type="project" value="InterPro"/>
</dbReference>
<dbReference type="EMBL" id="CAJVPS010019083">
    <property type="protein sequence ID" value="CAG8699734.1"/>
    <property type="molecule type" value="Genomic_DNA"/>
</dbReference>
<comment type="catalytic activity">
    <reaction evidence="1">
        <text>a uridine in mRNA = a pseudouridine in mRNA</text>
        <dbReference type="Rhea" id="RHEA:56644"/>
        <dbReference type="Rhea" id="RHEA-COMP:14658"/>
        <dbReference type="Rhea" id="RHEA-COMP:14659"/>
        <dbReference type="ChEBI" id="CHEBI:65314"/>
        <dbReference type="ChEBI" id="CHEBI:65315"/>
    </reaction>
</comment>
<comment type="catalytic activity">
    <reaction evidence="2">
        <text>uridine in 5S rRNA = pseudouridine in 5S rRNA</text>
        <dbReference type="Rhea" id="RHEA:47036"/>
        <dbReference type="Rhea" id="RHEA-COMP:11730"/>
        <dbReference type="Rhea" id="RHEA-COMP:11731"/>
        <dbReference type="ChEBI" id="CHEBI:65314"/>
        <dbReference type="ChEBI" id="CHEBI:65315"/>
    </reaction>
</comment>
<evidence type="ECO:0000256" key="5">
    <source>
        <dbReference type="ARBA" id="ARBA00036943"/>
    </source>
</evidence>
<dbReference type="PANTHER" id="PTHR21600:SF83">
    <property type="entry name" value="PSEUDOURIDYLATE SYNTHASE RPUSD4, MITOCHONDRIAL"/>
    <property type="match status" value="1"/>
</dbReference>
<dbReference type="GO" id="GO:0009982">
    <property type="term" value="F:pseudouridine synthase activity"/>
    <property type="evidence" value="ECO:0007669"/>
    <property type="project" value="InterPro"/>
</dbReference>
<evidence type="ECO:0000256" key="4">
    <source>
        <dbReference type="ARBA" id="ARBA00023235"/>
    </source>
</evidence>
<evidence type="ECO:0000256" key="7">
    <source>
        <dbReference type="ARBA" id="ARBA00041563"/>
    </source>
</evidence>
<evidence type="ECO:0000313" key="10">
    <source>
        <dbReference type="Proteomes" id="UP000789508"/>
    </source>
</evidence>
<evidence type="ECO:0000256" key="2">
    <source>
        <dbReference type="ARBA" id="ARBA00001896"/>
    </source>
</evidence>
<accession>A0A9N9HPL5</accession>
<dbReference type="GO" id="GO:0003723">
    <property type="term" value="F:RNA binding"/>
    <property type="evidence" value="ECO:0007669"/>
    <property type="project" value="InterPro"/>
</dbReference>
<dbReference type="PANTHER" id="PTHR21600">
    <property type="entry name" value="MITOCHONDRIAL RNA PSEUDOURIDINE SYNTHASE"/>
    <property type="match status" value="1"/>
</dbReference>
<evidence type="ECO:0000259" key="8">
    <source>
        <dbReference type="Pfam" id="PF00849"/>
    </source>
</evidence>
<dbReference type="OrthoDB" id="428658at2759"/>
<organism evidence="9 10">
    <name type="scientific">Ambispora leptoticha</name>
    <dbReference type="NCBI Taxonomy" id="144679"/>
    <lineage>
        <taxon>Eukaryota</taxon>
        <taxon>Fungi</taxon>
        <taxon>Fungi incertae sedis</taxon>
        <taxon>Mucoromycota</taxon>
        <taxon>Glomeromycotina</taxon>
        <taxon>Glomeromycetes</taxon>
        <taxon>Archaeosporales</taxon>
        <taxon>Ambisporaceae</taxon>
        <taxon>Ambispora</taxon>
    </lineage>
</organism>
<comment type="caution">
    <text evidence="9">The sequence shown here is derived from an EMBL/GenBank/DDBJ whole genome shotgun (WGS) entry which is preliminary data.</text>
</comment>
<dbReference type="SUPFAM" id="SSF55120">
    <property type="entry name" value="Pseudouridine synthase"/>
    <property type="match status" value="1"/>
</dbReference>
<dbReference type="Pfam" id="PF00849">
    <property type="entry name" value="PseudoU_synth_2"/>
    <property type="match status" value="1"/>
</dbReference>
<evidence type="ECO:0000256" key="6">
    <source>
        <dbReference type="ARBA" id="ARBA00039953"/>
    </source>
</evidence>
<reference evidence="9" key="1">
    <citation type="submission" date="2021-06" db="EMBL/GenBank/DDBJ databases">
        <authorList>
            <person name="Kallberg Y."/>
            <person name="Tangrot J."/>
            <person name="Rosling A."/>
        </authorList>
    </citation>
    <scope>NUCLEOTIDE SEQUENCE</scope>
    <source>
        <strain evidence="9">FL130A</strain>
    </source>
</reference>
<evidence type="ECO:0000256" key="1">
    <source>
        <dbReference type="ARBA" id="ARBA00001166"/>
    </source>
</evidence>
<feature type="domain" description="Pseudouridine synthase RsuA/RluA-like" evidence="8">
    <location>
        <begin position="44"/>
        <end position="87"/>
    </location>
</feature>
<evidence type="ECO:0000256" key="3">
    <source>
        <dbReference type="ARBA" id="ARBA00010876"/>
    </source>
</evidence>
<keyword evidence="10" id="KW-1185">Reference proteome</keyword>
<feature type="non-terminal residue" evidence="9">
    <location>
        <position position="184"/>
    </location>
</feature>
<protein>
    <recommendedName>
        <fullName evidence="6">Pseudouridylate synthase RPUSD4, mitochondrial</fullName>
    </recommendedName>
    <alternativeName>
        <fullName evidence="7">RNA pseudouridylate synthase domain-containing protein 4</fullName>
    </alternativeName>
</protein>
<name>A0A9N9HPL5_9GLOM</name>
<dbReference type="AlphaFoldDB" id="A0A9N9HPL5"/>
<dbReference type="InterPro" id="IPR020103">
    <property type="entry name" value="PsdUridine_synth_cat_dom_sf"/>
</dbReference>